<dbReference type="PROSITE" id="PS50850">
    <property type="entry name" value="MFS"/>
    <property type="match status" value="1"/>
</dbReference>
<dbReference type="GO" id="GO:0005886">
    <property type="term" value="C:plasma membrane"/>
    <property type="evidence" value="ECO:0007669"/>
    <property type="project" value="UniProtKB-SubCell"/>
</dbReference>
<feature type="domain" description="Major facilitator superfamily (MFS) profile" evidence="8">
    <location>
        <begin position="6"/>
        <end position="384"/>
    </location>
</feature>
<dbReference type="Pfam" id="PF07690">
    <property type="entry name" value="MFS_1"/>
    <property type="match status" value="2"/>
</dbReference>
<dbReference type="PANTHER" id="PTHR43124">
    <property type="entry name" value="PURINE EFFLUX PUMP PBUE"/>
    <property type="match status" value="1"/>
</dbReference>
<dbReference type="InterPro" id="IPR050189">
    <property type="entry name" value="MFS_Efflux_Transporters"/>
</dbReference>
<organism evidence="9 10">
    <name type="scientific">Brevibacillus formosus</name>
    <dbReference type="NCBI Taxonomy" id="54913"/>
    <lineage>
        <taxon>Bacteria</taxon>
        <taxon>Bacillati</taxon>
        <taxon>Bacillota</taxon>
        <taxon>Bacilli</taxon>
        <taxon>Bacillales</taxon>
        <taxon>Paenibacillaceae</taxon>
        <taxon>Brevibacillus</taxon>
    </lineage>
</organism>
<dbReference type="InterPro" id="IPR011701">
    <property type="entry name" value="MFS"/>
</dbReference>
<feature type="transmembrane region" description="Helical" evidence="7">
    <location>
        <begin position="202"/>
        <end position="223"/>
    </location>
</feature>
<reference evidence="9 10" key="1">
    <citation type="submission" date="2016-11" db="EMBL/GenBank/DDBJ databases">
        <authorList>
            <person name="Jaros S."/>
            <person name="Januszkiewicz K."/>
            <person name="Wedrychowicz H."/>
        </authorList>
    </citation>
    <scope>NUCLEOTIDE SEQUENCE [LARGE SCALE GENOMIC DNA]</scope>
    <source>
        <strain evidence="9 10">NF2</strain>
    </source>
</reference>
<dbReference type="Gene3D" id="1.20.1720.10">
    <property type="entry name" value="Multidrug resistance protein D"/>
    <property type="match status" value="1"/>
</dbReference>
<evidence type="ECO:0000256" key="1">
    <source>
        <dbReference type="ARBA" id="ARBA00004651"/>
    </source>
</evidence>
<feature type="transmembrane region" description="Helical" evidence="7">
    <location>
        <begin position="361"/>
        <end position="379"/>
    </location>
</feature>
<feature type="transmembrane region" description="Helical" evidence="7">
    <location>
        <begin position="137"/>
        <end position="155"/>
    </location>
</feature>
<keyword evidence="6 7" id="KW-0472">Membrane</keyword>
<comment type="subcellular location">
    <subcellularLocation>
        <location evidence="1">Cell membrane</location>
        <topology evidence="1">Multi-pass membrane protein</topology>
    </subcellularLocation>
</comment>
<evidence type="ECO:0000256" key="6">
    <source>
        <dbReference type="ARBA" id="ARBA00023136"/>
    </source>
</evidence>
<evidence type="ECO:0000256" key="5">
    <source>
        <dbReference type="ARBA" id="ARBA00022989"/>
    </source>
</evidence>
<dbReference type="InterPro" id="IPR020846">
    <property type="entry name" value="MFS_dom"/>
</dbReference>
<feature type="transmembrane region" description="Helical" evidence="7">
    <location>
        <begin position="72"/>
        <end position="99"/>
    </location>
</feature>
<sequence length="394" mass="42631">MNPKKVLYLLGITLMLGMFAQNLFMPILPAMQKEFQTSATMINWTVSIFTVMLAIMQIIYGPFIDRFGRKRVMIPALILYTIASIGCYLVDSIYGLLFFRALQGVGFAAIPIVAATIIGDLFTGIQRASAMGTYQMLLALSPALGPLLGGWIGGIGGHSAVFLFLAICAVFLVGINATWLPETKRTQATSSGGFTRGSFRNILLHPVGASVILIGFSQMYAYYCFLLFLPVQLTNQYTVSVEIIGLVFLLVSVVFIISSKLSAVLQNRWGARKTLLVTTGANALAMFLFMTAADVSFLLLVVTSTLFALTLGVGMPAHTILLSEVFEAERATSIGVYNFIRYTGMAAGPVIGAMLLECGGVWLEFGMAGILIALATLFARQKVKRTAVNMQAEL</sequence>
<proteinExistence type="predicted"/>
<feature type="transmembrane region" description="Helical" evidence="7">
    <location>
        <begin position="243"/>
        <end position="263"/>
    </location>
</feature>
<keyword evidence="4 7" id="KW-0812">Transmembrane</keyword>
<dbReference type="PRINTS" id="PR01035">
    <property type="entry name" value="TCRTETA"/>
</dbReference>
<feature type="transmembrane region" description="Helical" evidence="7">
    <location>
        <begin position="299"/>
        <end position="322"/>
    </location>
</feature>
<dbReference type="PANTHER" id="PTHR43124:SF3">
    <property type="entry name" value="CHLORAMPHENICOL EFFLUX PUMP RV0191"/>
    <property type="match status" value="1"/>
</dbReference>
<evidence type="ECO:0000256" key="7">
    <source>
        <dbReference type="SAM" id="Phobius"/>
    </source>
</evidence>
<dbReference type="EMBL" id="CP018145">
    <property type="protein sequence ID" value="ASJ54091.1"/>
    <property type="molecule type" value="Genomic_DNA"/>
</dbReference>
<evidence type="ECO:0000313" key="9">
    <source>
        <dbReference type="EMBL" id="ASJ54091.1"/>
    </source>
</evidence>
<feature type="transmembrane region" description="Helical" evidence="7">
    <location>
        <begin position="275"/>
        <end position="293"/>
    </location>
</feature>
<evidence type="ECO:0000256" key="3">
    <source>
        <dbReference type="ARBA" id="ARBA00022475"/>
    </source>
</evidence>
<feature type="transmembrane region" description="Helical" evidence="7">
    <location>
        <begin position="105"/>
        <end position="125"/>
    </location>
</feature>
<keyword evidence="3" id="KW-1003">Cell membrane</keyword>
<dbReference type="RefSeq" id="WP_088907881.1">
    <property type="nucleotide sequence ID" value="NZ_CP018145.1"/>
</dbReference>
<evidence type="ECO:0000256" key="2">
    <source>
        <dbReference type="ARBA" id="ARBA00022448"/>
    </source>
</evidence>
<protein>
    <submittedName>
        <fullName evidence="9">Arabinose ABC transporter permease</fullName>
    </submittedName>
</protein>
<gene>
    <name evidence="9" type="ORF">BP422_11380</name>
</gene>
<feature type="transmembrane region" description="Helical" evidence="7">
    <location>
        <begin position="41"/>
        <end position="60"/>
    </location>
</feature>
<evidence type="ECO:0000259" key="8">
    <source>
        <dbReference type="PROSITE" id="PS50850"/>
    </source>
</evidence>
<dbReference type="InterPro" id="IPR001958">
    <property type="entry name" value="Tet-R_TetA/multi-R_MdtG-like"/>
</dbReference>
<dbReference type="AlphaFoldDB" id="A0A220MGD3"/>
<evidence type="ECO:0000256" key="4">
    <source>
        <dbReference type="ARBA" id="ARBA00022692"/>
    </source>
</evidence>
<dbReference type="GO" id="GO:0022857">
    <property type="term" value="F:transmembrane transporter activity"/>
    <property type="evidence" value="ECO:0007669"/>
    <property type="project" value="InterPro"/>
</dbReference>
<name>A0A220MGD3_9BACL</name>
<accession>A0A220MGD3</accession>
<dbReference type="Proteomes" id="UP000197781">
    <property type="component" value="Chromosome"/>
</dbReference>
<feature type="transmembrane region" description="Helical" evidence="7">
    <location>
        <begin position="161"/>
        <end position="181"/>
    </location>
</feature>
<feature type="transmembrane region" description="Helical" evidence="7">
    <location>
        <begin position="7"/>
        <end position="29"/>
    </location>
</feature>
<dbReference type="SUPFAM" id="SSF103473">
    <property type="entry name" value="MFS general substrate transporter"/>
    <property type="match status" value="1"/>
</dbReference>
<feature type="transmembrane region" description="Helical" evidence="7">
    <location>
        <begin position="334"/>
        <end position="355"/>
    </location>
</feature>
<evidence type="ECO:0000313" key="10">
    <source>
        <dbReference type="Proteomes" id="UP000197781"/>
    </source>
</evidence>
<dbReference type="KEGG" id="bfm:BP422_11380"/>
<dbReference type="InterPro" id="IPR036259">
    <property type="entry name" value="MFS_trans_sf"/>
</dbReference>
<keyword evidence="2" id="KW-0813">Transport</keyword>
<keyword evidence="5 7" id="KW-1133">Transmembrane helix</keyword>